<dbReference type="Gene3D" id="3.30.2410.10">
    <property type="entry name" value="Hect, E3 ligase catalytic domain"/>
    <property type="match status" value="1"/>
</dbReference>
<dbReference type="InterPro" id="IPR044611">
    <property type="entry name" value="E3A/B/C-like"/>
</dbReference>
<dbReference type="FunFam" id="3.30.2160.10:FF:000004">
    <property type="entry name" value="probable E3 ubiquitin-protein ligase HERC4 isoform X1"/>
    <property type="match status" value="1"/>
</dbReference>
<dbReference type="InterPro" id="IPR035983">
    <property type="entry name" value="Hect_E3_ubiquitin_ligase"/>
</dbReference>
<dbReference type="VEuPathDB" id="FungiDB:PAAG_00968"/>
<evidence type="ECO:0000313" key="9">
    <source>
        <dbReference type="Proteomes" id="UP000002059"/>
    </source>
</evidence>
<dbReference type="STRING" id="502779.C1GR23"/>
<accession>C1GR23</accession>
<evidence type="ECO:0000256" key="6">
    <source>
        <dbReference type="SAM" id="MobiDB-lite"/>
    </source>
</evidence>
<evidence type="ECO:0000256" key="1">
    <source>
        <dbReference type="ARBA" id="ARBA00000885"/>
    </source>
</evidence>
<keyword evidence="9" id="KW-1185">Reference proteome</keyword>
<dbReference type="EMBL" id="KN293993">
    <property type="protein sequence ID" value="EEH38047.1"/>
    <property type="molecule type" value="Genomic_DNA"/>
</dbReference>
<dbReference type="HOGENOM" id="CLU_002173_5_1_1"/>
<feature type="compositionally biased region" description="Polar residues" evidence="6">
    <location>
        <begin position="171"/>
        <end position="194"/>
    </location>
</feature>
<feature type="region of interest" description="Disordered" evidence="6">
    <location>
        <begin position="59"/>
        <end position="99"/>
    </location>
</feature>
<feature type="compositionally biased region" description="Polar residues" evidence="6">
    <location>
        <begin position="450"/>
        <end position="462"/>
    </location>
</feature>
<feature type="compositionally biased region" description="Low complexity" evidence="6">
    <location>
        <begin position="139"/>
        <end position="159"/>
    </location>
</feature>
<dbReference type="Gene3D" id="3.90.1750.10">
    <property type="entry name" value="Hect, E3 ligase catalytic domains"/>
    <property type="match status" value="1"/>
</dbReference>
<feature type="region of interest" description="Disordered" evidence="6">
    <location>
        <begin position="695"/>
        <end position="726"/>
    </location>
</feature>
<reference evidence="8 9" key="1">
    <citation type="journal article" date="2011" name="PLoS Genet.">
        <title>Comparative genomic analysis of human fungal pathogens causing paracoccidioidomycosis.</title>
        <authorList>
            <person name="Desjardins C.A."/>
            <person name="Champion M.D."/>
            <person name="Holder J.W."/>
            <person name="Muszewska A."/>
            <person name="Goldberg J."/>
            <person name="Bailao A.M."/>
            <person name="Brigido M.M."/>
            <person name="Ferreira M.E."/>
            <person name="Garcia A.M."/>
            <person name="Grynberg M."/>
            <person name="Gujja S."/>
            <person name="Heiman D.I."/>
            <person name="Henn M.R."/>
            <person name="Kodira C.D."/>
            <person name="Leon-Narvaez H."/>
            <person name="Longo L.V."/>
            <person name="Ma L.J."/>
            <person name="Malavazi I."/>
            <person name="Matsuo A.L."/>
            <person name="Morais F.V."/>
            <person name="Pereira M."/>
            <person name="Rodriguez-Brito S."/>
            <person name="Sakthikumar S."/>
            <person name="Salem-Izacc S.M."/>
            <person name="Sykes S.M."/>
            <person name="Teixeira M.M."/>
            <person name="Vallejo M.C."/>
            <person name="Walter M.E."/>
            <person name="Yandava C."/>
            <person name="Young S."/>
            <person name="Zeng Q."/>
            <person name="Zucker J."/>
            <person name="Felipe M.S."/>
            <person name="Goldman G.H."/>
            <person name="Haas B.J."/>
            <person name="McEwen J.G."/>
            <person name="Nino-Vega G."/>
            <person name="Puccia R."/>
            <person name="San-Blas G."/>
            <person name="Soares C.M."/>
            <person name="Birren B.W."/>
            <person name="Cuomo C.A."/>
        </authorList>
    </citation>
    <scope>NUCLEOTIDE SEQUENCE [LARGE SCALE GENOMIC DNA]</scope>
    <source>
        <strain evidence="9">ATCC MYA-826 / Pb01</strain>
    </source>
</reference>
<evidence type="ECO:0000313" key="8">
    <source>
        <dbReference type="EMBL" id="EEH38047.1"/>
    </source>
</evidence>
<evidence type="ECO:0000256" key="2">
    <source>
        <dbReference type="ARBA" id="ARBA00012485"/>
    </source>
</evidence>
<dbReference type="GO" id="GO:0000209">
    <property type="term" value="P:protein polyubiquitination"/>
    <property type="evidence" value="ECO:0007669"/>
    <property type="project" value="InterPro"/>
</dbReference>
<keyword evidence="4 5" id="KW-0833">Ubl conjugation pathway</keyword>
<evidence type="ECO:0000256" key="4">
    <source>
        <dbReference type="ARBA" id="ARBA00022786"/>
    </source>
</evidence>
<dbReference type="RefSeq" id="XP_002797109.1">
    <property type="nucleotide sequence ID" value="XM_002797063.1"/>
</dbReference>
<evidence type="ECO:0000256" key="3">
    <source>
        <dbReference type="ARBA" id="ARBA00022679"/>
    </source>
</evidence>
<feature type="region of interest" description="Disordered" evidence="6">
    <location>
        <begin position="346"/>
        <end position="468"/>
    </location>
</feature>
<dbReference type="Gene3D" id="3.30.2160.10">
    <property type="entry name" value="Hect, E3 ligase catalytic domain"/>
    <property type="match status" value="1"/>
</dbReference>
<dbReference type="EC" id="2.3.2.26" evidence="2"/>
<feature type="active site" description="Glycyl thioester intermediate" evidence="5">
    <location>
        <position position="1315"/>
    </location>
</feature>
<dbReference type="PANTHER" id="PTHR45700:SF9">
    <property type="entry name" value="HECT-TYPE E3 UBIQUITIN TRANSFERASE"/>
    <property type="match status" value="1"/>
</dbReference>
<dbReference type="GO" id="GO:0061630">
    <property type="term" value="F:ubiquitin protein ligase activity"/>
    <property type="evidence" value="ECO:0007669"/>
    <property type="project" value="UniProtKB-EC"/>
</dbReference>
<keyword evidence="3" id="KW-0808">Transferase</keyword>
<dbReference type="OMA" id="AENSSWW"/>
<feature type="domain" description="HECT" evidence="7">
    <location>
        <begin position="1001"/>
        <end position="1347"/>
    </location>
</feature>
<proteinExistence type="predicted"/>
<evidence type="ECO:0000259" key="7">
    <source>
        <dbReference type="PROSITE" id="PS50237"/>
    </source>
</evidence>
<comment type="catalytic activity">
    <reaction evidence="1">
        <text>S-ubiquitinyl-[E2 ubiquitin-conjugating enzyme]-L-cysteine + [acceptor protein]-L-lysine = [E2 ubiquitin-conjugating enzyme]-L-cysteine + N(6)-ubiquitinyl-[acceptor protein]-L-lysine.</text>
        <dbReference type="EC" id="2.3.2.26"/>
    </reaction>
</comment>
<dbReference type="KEGG" id="pbl:PAAG_00968"/>
<evidence type="ECO:0000256" key="5">
    <source>
        <dbReference type="PROSITE-ProRule" id="PRU00104"/>
    </source>
</evidence>
<name>C1GR23_PARBA</name>
<feature type="compositionally biased region" description="Basic and acidic residues" evidence="6">
    <location>
        <begin position="68"/>
        <end position="77"/>
    </location>
</feature>
<feature type="compositionally biased region" description="Low complexity" evidence="6">
    <location>
        <begin position="90"/>
        <end position="99"/>
    </location>
</feature>
<dbReference type="SMART" id="SM00119">
    <property type="entry name" value="HECTc"/>
    <property type="match status" value="1"/>
</dbReference>
<dbReference type="PROSITE" id="PS50237">
    <property type="entry name" value="HECT"/>
    <property type="match status" value="1"/>
</dbReference>
<dbReference type="OrthoDB" id="8068875at2759"/>
<feature type="region of interest" description="Disordered" evidence="6">
    <location>
        <begin position="136"/>
        <end position="254"/>
    </location>
</feature>
<protein>
    <recommendedName>
        <fullName evidence="2">HECT-type E3 ubiquitin transferase</fullName>
        <ecNumber evidence="2">2.3.2.26</ecNumber>
    </recommendedName>
</protein>
<dbReference type="GeneID" id="9100768"/>
<dbReference type="AlphaFoldDB" id="C1GR23"/>
<dbReference type="CDD" id="cd00078">
    <property type="entry name" value="HECTc"/>
    <property type="match status" value="1"/>
</dbReference>
<dbReference type="SUPFAM" id="SSF56204">
    <property type="entry name" value="Hect, E3 ligase catalytic domain"/>
    <property type="match status" value="1"/>
</dbReference>
<organism evidence="8 9">
    <name type="scientific">Paracoccidioides lutzii (strain ATCC MYA-826 / Pb01)</name>
    <name type="common">Paracoccidioides brasiliensis</name>
    <dbReference type="NCBI Taxonomy" id="502779"/>
    <lineage>
        <taxon>Eukaryota</taxon>
        <taxon>Fungi</taxon>
        <taxon>Dikarya</taxon>
        <taxon>Ascomycota</taxon>
        <taxon>Pezizomycotina</taxon>
        <taxon>Eurotiomycetes</taxon>
        <taxon>Eurotiomycetidae</taxon>
        <taxon>Onygenales</taxon>
        <taxon>Ajellomycetaceae</taxon>
        <taxon>Paracoccidioides</taxon>
    </lineage>
</organism>
<feature type="region of interest" description="Disordered" evidence="6">
    <location>
        <begin position="1"/>
        <end position="37"/>
    </location>
</feature>
<sequence length="1347" mass="150873">MANSFETYPVPVKVAGTVKKQKKKKKEKEKEMEMEMLNSSSFTRRGLFLLACSQQINGEAAAAAAEQSRAEQSRAEQSRSSPTSTPPPAGGSNNNNKTNCSNQGSLACLQIPGKESKLSGLQNHFTIPMSPPWTSRFESNPLPSASKPSKSVSSSPSLAHDGNNPPKNPLTYRSGTPQAHPQSFQDTSSMSTPSRRTHTRSISHPFPSLFGSGKKREQPAGGDACTDFSDDGRVHPGRLSRSTSPRKDRVHASGGEEYVSRRCITCDHTNAFPRGMKGFRCGKCTAMNDLEPRHDSLNAQFGNADGHSLPHFRPNVPYLSLEITRDIIERCLSSYLRSFLDETEERGPVVAPPFSGKSAVSDAHHQGKASCARQFHTRSPSPSPWSNFETSRSHSPGSHSPASRVSSRGNARDLEGDMRGMSLSDTEKPSHHVRHIRGSDSLVVPDGTRAVSQSSQCASGNENRPGVSRSASIFRPLENYINDCFNGCDTINHSFLTVRPHPPRVASEGNQTSTGLPADSPANPLSSPPVFQFDAKTLLLSDVAENGSWWTGNRMHVNRSSEDYPKDKAFGTNSGLTSSRTPRINWADLADWYQELIHAGESWTKKWIEMRPDGTDSPEKLALAKLWDATDVSVLDQEIRTSRRHVQIVLLKATENLLQRPRRPLKRPEDIRFLLILLANPLLYSSSLGGNPRLASFSKTQRRSERHRPEDRGSPASNATRPVLHSRSASICASGELPDRRPLIIKRILGLLSNLPTECHHILVSWFSRFSESHIRRIVELVGSFVTYRLNREQKRRRTNPTKLRNGDDLDDYVPTFSSTGSTTPAQLHSAINRENTPKSPAATQQAITYSKDWQIRAAAKVMALLFCANNMTHSRKRDGARTGAEEVLRPDGQSSRHLIPISTFYNTLLDYSDLIADFDAWESRNGQFSFCQYSFFLSIWAKIRILEHDARRQMEEKAREAFFNSILGRRGVSQYLVLKVRRECLAEDSLRSVSEVVGTGQEEIKKGLRIEFLGEEGVDAGGLRKEWFLLLVREIFDPLHGLFVYDEQSQYCYFNPFCFESSEQFFLVGVLLGLAIYNSTILDIALPPFAFRKLLSCAPSNNVPALSTPQQVFKCTLQDLAEYQPALARGLRNLLEYDGDVQEAFCLDFVIQVDRYGKKLVLPLRPGGEKKPVTNSNRREYVDLYVKYLLDTAVARQFEPFKRGFFTVCGGNALHLFRPEEIELLVRGSDEPLDIPSLQAVAVYEHWQCEKPEQEPVVIWFWEFFARVSPADQRKILSFITGSDRIPAMGATNLMIRLVCLGQDSDRFPTARTCFNMVALYRYMTREKLEEKLWRAVVDSEGFGLK</sequence>
<feature type="compositionally biased region" description="Polar residues" evidence="6">
    <location>
        <begin position="377"/>
        <end position="409"/>
    </location>
</feature>
<feature type="region of interest" description="Disordered" evidence="6">
    <location>
        <begin position="502"/>
        <end position="527"/>
    </location>
</feature>
<dbReference type="Proteomes" id="UP000002059">
    <property type="component" value="Partially assembled WGS sequence"/>
</dbReference>
<dbReference type="Pfam" id="PF00632">
    <property type="entry name" value="HECT"/>
    <property type="match status" value="1"/>
</dbReference>
<dbReference type="PANTHER" id="PTHR45700">
    <property type="entry name" value="UBIQUITIN-PROTEIN LIGASE E3C"/>
    <property type="match status" value="1"/>
</dbReference>
<gene>
    <name evidence="8" type="ORF">PAAG_00968</name>
</gene>
<dbReference type="eggNOG" id="KOG0941">
    <property type="taxonomic scope" value="Eukaryota"/>
</dbReference>
<dbReference type="InterPro" id="IPR000569">
    <property type="entry name" value="HECT_dom"/>
</dbReference>